<name>B8ICR4_METNO</name>
<dbReference type="STRING" id="460265.Mnod_2505"/>
<keyword evidence="2" id="KW-1185">Reference proteome</keyword>
<evidence type="ECO:0000313" key="1">
    <source>
        <dbReference type="EMBL" id="ACL57475.1"/>
    </source>
</evidence>
<gene>
    <name evidence="1" type="ordered locus">Mnod_2505</name>
</gene>
<protein>
    <submittedName>
        <fullName evidence="1">Uncharacterized protein</fullName>
    </submittedName>
</protein>
<dbReference type="EMBL" id="CP001349">
    <property type="protein sequence ID" value="ACL57475.1"/>
    <property type="molecule type" value="Genomic_DNA"/>
</dbReference>
<accession>B8ICR4</accession>
<evidence type="ECO:0000313" key="2">
    <source>
        <dbReference type="Proteomes" id="UP000008207"/>
    </source>
</evidence>
<dbReference type="AlphaFoldDB" id="B8ICR4"/>
<reference evidence="1 2" key="1">
    <citation type="submission" date="2009-01" db="EMBL/GenBank/DDBJ databases">
        <title>Complete sequence of chromosome of Methylobacterium nodulans ORS 2060.</title>
        <authorList>
            <consortium name="US DOE Joint Genome Institute"/>
            <person name="Lucas S."/>
            <person name="Copeland A."/>
            <person name="Lapidus A."/>
            <person name="Glavina del Rio T."/>
            <person name="Dalin E."/>
            <person name="Tice H."/>
            <person name="Bruce D."/>
            <person name="Goodwin L."/>
            <person name="Pitluck S."/>
            <person name="Sims D."/>
            <person name="Brettin T."/>
            <person name="Detter J.C."/>
            <person name="Han C."/>
            <person name="Larimer F."/>
            <person name="Land M."/>
            <person name="Hauser L."/>
            <person name="Kyrpides N."/>
            <person name="Ivanova N."/>
            <person name="Marx C.J."/>
            <person name="Richardson P."/>
        </authorList>
    </citation>
    <scope>NUCLEOTIDE SEQUENCE [LARGE SCALE GENOMIC DNA]</scope>
    <source>
        <strain evidence="2">LMG 21967 / CNCM I-2342 / ORS 2060</strain>
    </source>
</reference>
<sequence>MSYERDKLLAGVIETSWREMDRFAGRVARYFNDHPNKDASAMASCLVRAAEDELHEDYVKKQQAAEAKRLAESAS</sequence>
<dbReference type="Proteomes" id="UP000008207">
    <property type="component" value="Chromosome"/>
</dbReference>
<organism evidence="1 2">
    <name type="scientific">Methylobacterium nodulans (strain LMG 21967 / CNCM I-2342 / ORS 2060)</name>
    <dbReference type="NCBI Taxonomy" id="460265"/>
    <lineage>
        <taxon>Bacteria</taxon>
        <taxon>Pseudomonadati</taxon>
        <taxon>Pseudomonadota</taxon>
        <taxon>Alphaproteobacteria</taxon>
        <taxon>Hyphomicrobiales</taxon>
        <taxon>Methylobacteriaceae</taxon>
        <taxon>Methylobacterium</taxon>
    </lineage>
</organism>
<dbReference type="HOGENOM" id="CLU_2666901_0_0_5"/>
<proteinExistence type="predicted"/>
<dbReference type="KEGG" id="mno:Mnod_2505"/>
<dbReference type="RefSeq" id="WP_015929155.1">
    <property type="nucleotide sequence ID" value="NC_011894.1"/>
</dbReference>